<dbReference type="AlphaFoldDB" id="A0A1Y0IE04"/>
<organism evidence="1 2">
    <name type="scientific">Oleiphilus messinensis</name>
    <dbReference type="NCBI Taxonomy" id="141451"/>
    <lineage>
        <taxon>Bacteria</taxon>
        <taxon>Pseudomonadati</taxon>
        <taxon>Pseudomonadota</taxon>
        <taxon>Gammaproteobacteria</taxon>
        <taxon>Oceanospirillales</taxon>
        <taxon>Oleiphilaceae</taxon>
        <taxon>Oleiphilus</taxon>
    </lineage>
</organism>
<dbReference type="OrthoDB" id="6118848at2"/>
<keyword evidence="2" id="KW-1185">Reference proteome</keyword>
<dbReference type="Proteomes" id="UP000196027">
    <property type="component" value="Chromosome"/>
</dbReference>
<protein>
    <submittedName>
        <fullName evidence="1">Uncharacterized protein</fullName>
    </submittedName>
</protein>
<evidence type="ECO:0000313" key="2">
    <source>
        <dbReference type="Proteomes" id="UP000196027"/>
    </source>
</evidence>
<accession>A0A1Y0IE04</accession>
<name>A0A1Y0IE04_9GAMM</name>
<dbReference type="RefSeq" id="WP_087463269.1">
    <property type="nucleotide sequence ID" value="NZ_CP021425.1"/>
</dbReference>
<proteinExistence type="predicted"/>
<dbReference type="EMBL" id="CP021425">
    <property type="protein sequence ID" value="ARU58500.1"/>
    <property type="molecule type" value="Genomic_DNA"/>
</dbReference>
<dbReference type="KEGG" id="ome:OLMES_4504"/>
<evidence type="ECO:0000313" key="1">
    <source>
        <dbReference type="EMBL" id="ARU58500.1"/>
    </source>
</evidence>
<sequence>MISPVNFSEKSTQLLRARGLSDDQVSDFSALLANANDAMAASGDARQVLNNMSRDELALVQKAASLADRIDVSRLSAEGAQNLLAHPDRTGMVDLNSDGIVEIGIGKAIMFPPVNAPEFVSQAWEEATAGMSEGDKMLMEFHCHVMTFGIDLDGTPEEGVSMEAQWSQEGRTEWFTKARSALEFSVALDGWTRENLLERDFYNRFESALNKFA</sequence>
<reference evidence="1 2" key="1">
    <citation type="submission" date="2017-05" db="EMBL/GenBank/DDBJ databases">
        <title>Genomic insights into alkan degradation activity of Oleiphilus messinensis.</title>
        <authorList>
            <person name="Kozyavkin S.A."/>
            <person name="Slesarev A.I."/>
            <person name="Golyshin P.N."/>
            <person name="Korzhenkov A."/>
            <person name="Golyshina O.N."/>
            <person name="Toshchakov S.V."/>
        </authorList>
    </citation>
    <scope>NUCLEOTIDE SEQUENCE [LARGE SCALE GENOMIC DNA]</scope>
    <source>
        <strain evidence="1 2">ME102</strain>
    </source>
</reference>
<gene>
    <name evidence="1" type="ORF">OLMES_4504</name>
</gene>